<feature type="domain" description="DUF4136" evidence="2">
    <location>
        <begin position="36"/>
        <end position="188"/>
    </location>
</feature>
<protein>
    <submittedName>
        <fullName evidence="3">Uncharacterized protein DUF4136</fullName>
    </submittedName>
</protein>
<dbReference type="RefSeq" id="WP_110465422.1">
    <property type="nucleotide sequence ID" value="NZ_JAMOFZ010000009.1"/>
</dbReference>
<proteinExistence type="predicted"/>
<dbReference type="PROSITE" id="PS51257">
    <property type="entry name" value="PROKAR_LIPOPROTEIN"/>
    <property type="match status" value="1"/>
</dbReference>
<keyword evidence="4" id="KW-1185">Reference proteome</keyword>
<dbReference type="InterPro" id="IPR025411">
    <property type="entry name" value="DUF4136"/>
</dbReference>
<dbReference type="OrthoDB" id="8687009at2"/>
<evidence type="ECO:0000313" key="3">
    <source>
        <dbReference type="EMBL" id="PYE78129.1"/>
    </source>
</evidence>
<dbReference type="AlphaFoldDB" id="A0A318SLU8"/>
<dbReference type="Proteomes" id="UP000247540">
    <property type="component" value="Unassembled WGS sequence"/>
</dbReference>
<feature type="signal peptide" evidence="1">
    <location>
        <begin position="1"/>
        <end position="17"/>
    </location>
</feature>
<comment type="caution">
    <text evidence="3">The sequence shown here is derived from an EMBL/GenBank/DDBJ whole genome shotgun (WGS) entry which is preliminary data.</text>
</comment>
<dbReference type="Pfam" id="PF13590">
    <property type="entry name" value="DUF4136"/>
    <property type="match status" value="1"/>
</dbReference>
<organism evidence="3 4">
    <name type="scientific">Xylophilus ampelinus</name>
    <dbReference type="NCBI Taxonomy" id="54067"/>
    <lineage>
        <taxon>Bacteria</taxon>
        <taxon>Pseudomonadati</taxon>
        <taxon>Pseudomonadota</taxon>
        <taxon>Betaproteobacteria</taxon>
        <taxon>Burkholderiales</taxon>
        <taxon>Xylophilus</taxon>
    </lineage>
</organism>
<evidence type="ECO:0000259" key="2">
    <source>
        <dbReference type="Pfam" id="PF13590"/>
    </source>
</evidence>
<gene>
    <name evidence="3" type="ORF">DFQ15_10942</name>
</gene>
<evidence type="ECO:0000313" key="4">
    <source>
        <dbReference type="Proteomes" id="UP000247540"/>
    </source>
</evidence>
<evidence type="ECO:0000256" key="1">
    <source>
        <dbReference type="SAM" id="SignalP"/>
    </source>
</evidence>
<feature type="chain" id="PRO_5016292617" evidence="1">
    <location>
        <begin position="18"/>
        <end position="203"/>
    </location>
</feature>
<name>A0A318SLU8_9BURK</name>
<reference evidence="3 4" key="1">
    <citation type="submission" date="2018-06" db="EMBL/GenBank/DDBJ databases">
        <title>Genomic Encyclopedia of Type Strains, Phase III (KMG-III): the genomes of soil and plant-associated and newly described type strains.</title>
        <authorList>
            <person name="Whitman W."/>
        </authorList>
    </citation>
    <scope>NUCLEOTIDE SEQUENCE [LARGE SCALE GENOMIC DNA]</scope>
    <source>
        <strain evidence="3 4">CECT 7646</strain>
    </source>
</reference>
<sequence>MPRISVVLALLAAAALAGCSTARLVDTDVQAFSTVATIPAGATYRFERLPSQQLAGAAQQTPLEQIAAGALERVGLRQDEANPKYSVQVGLSARREISYDPWRSGPGWGYGGGFYGRRYGYGGFGGYGYGGGWGFPDRILYRQQINLLVRDLSSGTVVYETHADHDSLQPADAQVLAVMFDSALHGFPHAPLGVRRVNVEIPR</sequence>
<accession>A0A318SLU8</accession>
<keyword evidence="1" id="KW-0732">Signal</keyword>
<dbReference type="EMBL" id="QJTC01000009">
    <property type="protein sequence ID" value="PYE78129.1"/>
    <property type="molecule type" value="Genomic_DNA"/>
</dbReference>